<name>A0A1G6J9V6_9BACL</name>
<dbReference type="OrthoDB" id="2986782at2"/>
<dbReference type="AlphaFoldDB" id="A0A1G6J9V6"/>
<evidence type="ECO:0000313" key="2">
    <source>
        <dbReference type="EMBL" id="SDC14666.1"/>
    </source>
</evidence>
<dbReference type="Pfam" id="PF14258">
    <property type="entry name" value="DUF4350"/>
    <property type="match status" value="1"/>
</dbReference>
<accession>A0A1G6J9V6</accession>
<dbReference type="InterPro" id="IPR025646">
    <property type="entry name" value="DUF4350"/>
</dbReference>
<keyword evidence="3" id="KW-1185">Reference proteome</keyword>
<reference evidence="2 3" key="1">
    <citation type="submission" date="2016-10" db="EMBL/GenBank/DDBJ databases">
        <authorList>
            <person name="de Groot N.N."/>
        </authorList>
    </citation>
    <scope>NUCLEOTIDE SEQUENCE [LARGE SCALE GENOMIC DNA]</scope>
    <source>
        <strain evidence="2 3">DSM 45514</strain>
    </source>
</reference>
<protein>
    <recommendedName>
        <fullName evidence="1">DUF4350 domain-containing protein</fullName>
    </recommendedName>
</protein>
<feature type="domain" description="DUF4350" evidence="1">
    <location>
        <begin position="37"/>
        <end position="210"/>
    </location>
</feature>
<organism evidence="2 3">
    <name type="scientific">Melghirimyces thermohalophilus</name>
    <dbReference type="NCBI Taxonomy" id="1236220"/>
    <lineage>
        <taxon>Bacteria</taxon>
        <taxon>Bacillati</taxon>
        <taxon>Bacillota</taxon>
        <taxon>Bacilli</taxon>
        <taxon>Bacillales</taxon>
        <taxon>Thermoactinomycetaceae</taxon>
        <taxon>Melghirimyces</taxon>
    </lineage>
</organism>
<evidence type="ECO:0000313" key="3">
    <source>
        <dbReference type="Proteomes" id="UP000199387"/>
    </source>
</evidence>
<sequence length="397" mass="44843">MKKRRVWPWALTITVLLTVIALVTTWLQTSPIPYSSLNSTEQGTKGIYRLLKEREVPVDRWETGWDRLPESTGHVLWVIQPEQKVYFPEVEGEWLKRWVKKGNTVVIWSGPKTPLSQELGFDAAQSADGVRKVKMAPTTEGWLKEVHSLYFPHGHQVEGSPDRVWMDEQGSPRVGKRSMGRGAIYYIPEPDVITNQAIDRADNLALALHMASFTAGEGKVWFDESVHQSVESTAPAAPSQPGTPSTVEELLTPLMRLLLAQLLLGGILWLYLQGKRFGAPRLEPIQEEATGDEYIRGMASLYQWAGLKQESLAIQLEGLLRETNLRMGLSPKASRAELWEQIEKRMGPTACKGLQDLADQVEGLTPPVKRSSFLRISQALQKWKEELEEWTRNRSGR</sequence>
<dbReference type="Proteomes" id="UP000199387">
    <property type="component" value="Unassembled WGS sequence"/>
</dbReference>
<evidence type="ECO:0000259" key="1">
    <source>
        <dbReference type="Pfam" id="PF14258"/>
    </source>
</evidence>
<dbReference type="RefSeq" id="WP_091566704.1">
    <property type="nucleotide sequence ID" value="NZ_FMZA01000003.1"/>
</dbReference>
<gene>
    <name evidence="2" type="ORF">SAMN04488112_103216</name>
</gene>
<proteinExistence type="predicted"/>
<dbReference type="STRING" id="1236220.SAMN04488112_103216"/>
<dbReference type="EMBL" id="FMZA01000003">
    <property type="protein sequence ID" value="SDC14666.1"/>
    <property type="molecule type" value="Genomic_DNA"/>
</dbReference>